<gene>
    <name evidence="1" type="ORF">SAMN05216360_10952</name>
</gene>
<name>A0A1H0C7F4_9HYPH</name>
<proteinExistence type="predicted"/>
<dbReference type="AlphaFoldDB" id="A0A1H0C7F4"/>
<organism evidence="1 2">
    <name type="scientific">Methylobacterium phyllostachyos</name>
    <dbReference type="NCBI Taxonomy" id="582672"/>
    <lineage>
        <taxon>Bacteria</taxon>
        <taxon>Pseudomonadati</taxon>
        <taxon>Pseudomonadota</taxon>
        <taxon>Alphaproteobacteria</taxon>
        <taxon>Hyphomicrobiales</taxon>
        <taxon>Methylobacteriaceae</taxon>
        <taxon>Methylobacterium</taxon>
    </lineage>
</organism>
<reference evidence="2" key="1">
    <citation type="submission" date="2016-10" db="EMBL/GenBank/DDBJ databases">
        <authorList>
            <person name="Varghese N."/>
            <person name="Submissions S."/>
        </authorList>
    </citation>
    <scope>NUCLEOTIDE SEQUENCE [LARGE SCALE GENOMIC DNA]</scope>
    <source>
        <strain evidence="2">BL47</strain>
    </source>
</reference>
<evidence type="ECO:0000313" key="2">
    <source>
        <dbReference type="Proteomes" id="UP000198704"/>
    </source>
</evidence>
<dbReference type="Proteomes" id="UP000198704">
    <property type="component" value="Unassembled WGS sequence"/>
</dbReference>
<dbReference type="RefSeq" id="WP_244507612.1">
    <property type="nucleotide sequence ID" value="NZ_FNHS01000009.1"/>
</dbReference>
<keyword evidence="2" id="KW-1185">Reference proteome</keyword>
<evidence type="ECO:0000313" key="1">
    <source>
        <dbReference type="EMBL" id="SDN53824.1"/>
    </source>
</evidence>
<accession>A0A1H0C7F4</accession>
<protein>
    <submittedName>
        <fullName evidence="1">Uncharacterized protein</fullName>
    </submittedName>
</protein>
<dbReference type="EMBL" id="FNHS01000009">
    <property type="protein sequence ID" value="SDN53824.1"/>
    <property type="molecule type" value="Genomic_DNA"/>
</dbReference>
<sequence length="123" mass="13301">MALLLAPQVVEGQDALGLLAPDPLVFGAPPESEMRARVAAEFPSAPLVRFRKIRPIARETGDAVAFCGQVSATSPEQREQSFHLFLYNRTAGTETVHILGSESLNGYRVGRKLIGALRRVGCL</sequence>